<gene>
    <name evidence="11" type="ORF">RHS04_05392</name>
</gene>
<evidence type="ECO:0000256" key="8">
    <source>
        <dbReference type="ARBA" id="ARBA00023033"/>
    </source>
</evidence>
<evidence type="ECO:0000256" key="6">
    <source>
        <dbReference type="ARBA" id="ARBA00023002"/>
    </source>
</evidence>
<comment type="caution">
    <text evidence="11">The sequence shown here is derived from an EMBL/GenBank/DDBJ whole genome shotgun (WGS) entry which is preliminary data.</text>
</comment>
<evidence type="ECO:0000256" key="10">
    <source>
        <dbReference type="SAM" id="Phobius"/>
    </source>
</evidence>
<dbReference type="InterPro" id="IPR001128">
    <property type="entry name" value="Cyt_P450"/>
</dbReference>
<reference evidence="11" key="1">
    <citation type="submission" date="2020-09" db="EMBL/GenBank/DDBJ databases">
        <title>Comparative genome analyses of four rice-infecting Rhizoctonia solani isolates reveal extensive enrichment of homogalacturonan modification genes.</title>
        <authorList>
            <person name="Lee D.-Y."/>
            <person name="Jeon J."/>
            <person name="Kim K.-T."/>
            <person name="Cheong K."/>
            <person name="Song H."/>
            <person name="Choi G."/>
            <person name="Ko J."/>
            <person name="Opiyo S.O."/>
            <person name="Zuo S."/>
            <person name="Madhav S."/>
            <person name="Lee Y.-H."/>
            <person name="Wang G.-L."/>
        </authorList>
    </citation>
    <scope>NUCLEOTIDE SEQUENCE</scope>
    <source>
        <strain evidence="11">AG1-IA YN-7</strain>
    </source>
</reference>
<keyword evidence="10" id="KW-0812">Transmembrane</keyword>
<evidence type="ECO:0000256" key="1">
    <source>
        <dbReference type="ARBA" id="ARBA00001971"/>
    </source>
</evidence>
<comment type="similarity">
    <text evidence="3">Belongs to the cytochrome P450 family.</text>
</comment>
<keyword evidence="7 9" id="KW-0408">Iron</keyword>
<keyword evidence="10" id="KW-1133">Transmembrane helix</keyword>
<dbReference type="PRINTS" id="PR00385">
    <property type="entry name" value="P450"/>
</dbReference>
<accession>A0A8H7LJI0</accession>
<keyword evidence="6" id="KW-0560">Oxidoreductase</keyword>
<evidence type="ECO:0000313" key="12">
    <source>
        <dbReference type="Proteomes" id="UP000650582"/>
    </source>
</evidence>
<dbReference type="PANTHER" id="PTHR24305">
    <property type="entry name" value="CYTOCHROME P450"/>
    <property type="match status" value="1"/>
</dbReference>
<dbReference type="InterPro" id="IPR050121">
    <property type="entry name" value="Cytochrome_P450_monoxygenase"/>
</dbReference>
<feature type="binding site" description="axial binding residue" evidence="9">
    <location>
        <position position="547"/>
    </location>
    <ligand>
        <name>heme</name>
        <dbReference type="ChEBI" id="CHEBI:30413"/>
    </ligand>
    <ligandPart>
        <name>Fe</name>
        <dbReference type="ChEBI" id="CHEBI:18248"/>
    </ligandPart>
</feature>
<comment type="cofactor">
    <cofactor evidence="1 9">
        <name>heme</name>
        <dbReference type="ChEBI" id="CHEBI:30413"/>
    </cofactor>
</comment>
<dbReference type="EMBL" id="JACYCC010000039">
    <property type="protein sequence ID" value="KAF8678318.1"/>
    <property type="molecule type" value="Genomic_DNA"/>
</dbReference>
<dbReference type="PRINTS" id="PR00463">
    <property type="entry name" value="EP450I"/>
</dbReference>
<evidence type="ECO:0000256" key="4">
    <source>
        <dbReference type="ARBA" id="ARBA00022617"/>
    </source>
</evidence>
<dbReference type="Pfam" id="PF00067">
    <property type="entry name" value="p450"/>
    <property type="match status" value="2"/>
</dbReference>
<dbReference type="Gene3D" id="1.10.630.10">
    <property type="entry name" value="Cytochrome P450"/>
    <property type="match status" value="1"/>
</dbReference>
<keyword evidence="5 9" id="KW-0479">Metal-binding</keyword>
<feature type="transmembrane region" description="Helical" evidence="10">
    <location>
        <begin position="6"/>
        <end position="29"/>
    </location>
</feature>
<organism evidence="11 12">
    <name type="scientific">Rhizoctonia solani</name>
    <dbReference type="NCBI Taxonomy" id="456999"/>
    <lineage>
        <taxon>Eukaryota</taxon>
        <taxon>Fungi</taxon>
        <taxon>Dikarya</taxon>
        <taxon>Basidiomycota</taxon>
        <taxon>Agaricomycotina</taxon>
        <taxon>Agaricomycetes</taxon>
        <taxon>Cantharellales</taxon>
        <taxon>Ceratobasidiaceae</taxon>
        <taxon>Rhizoctonia</taxon>
    </lineage>
</organism>
<evidence type="ECO:0000256" key="9">
    <source>
        <dbReference type="PIRSR" id="PIRSR602401-1"/>
    </source>
</evidence>
<comment type="pathway">
    <text evidence="2">Secondary metabolite biosynthesis.</text>
</comment>
<name>A0A8H7LJI0_9AGAM</name>
<evidence type="ECO:0000256" key="5">
    <source>
        <dbReference type="ARBA" id="ARBA00022723"/>
    </source>
</evidence>
<evidence type="ECO:0000313" key="11">
    <source>
        <dbReference type="EMBL" id="KAF8678318.1"/>
    </source>
</evidence>
<protein>
    <submittedName>
        <fullName evidence="11">Cytochrome P450 hydroxylase</fullName>
    </submittedName>
</protein>
<dbReference type="GO" id="GO:0004497">
    <property type="term" value="F:monooxygenase activity"/>
    <property type="evidence" value="ECO:0007669"/>
    <property type="project" value="UniProtKB-KW"/>
</dbReference>
<evidence type="ECO:0000256" key="3">
    <source>
        <dbReference type="ARBA" id="ARBA00010617"/>
    </source>
</evidence>
<dbReference type="AlphaFoldDB" id="A0A8H7LJI0"/>
<dbReference type="GO" id="GO:0020037">
    <property type="term" value="F:heme binding"/>
    <property type="evidence" value="ECO:0007669"/>
    <property type="project" value="InterPro"/>
</dbReference>
<dbReference type="PANTHER" id="PTHR24305:SF166">
    <property type="entry name" value="CYTOCHROME P450 12A4, MITOCHONDRIAL-RELATED"/>
    <property type="match status" value="1"/>
</dbReference>
<dbReference type="InterPro" id="IPR002401">
    <property type="entry name" value="Cyt_P450_E_grp-I"/>
</dbReference>
<dbReference type="SUPFAM" id="SSF48264">
    <property type="entry name" value="Cytochrome P450"/>
    <property type="match status" value="1"/>
</dbReference>
<keyword evidence="8" id="KW-0503">Monooxygenase</keyword>
<dbReference type="GO" id="GO:0016705">
    <property type="term" value="F:oxidoreductase activity, acting on paired donors, with incorporation or reduction of molecular oxygen"/>
    <property type="evidence" value="ECO:0007669"/>
    <property type="project" value="InterPro"/>
</dbReference>
<keyword evidence="10" id="KW-0472">Membrane</keyword>
<evidence type="ECO:0000256" key="2">
    <source>
        <dbReference type="ARBA" id="ARBA00005179"/>
    </source>
</evidence>
<keyword evidence="4 9" id="KW-0349">Heme</keyword>
<dbReference type="Proteomes" id="UP000650582">
    <property type="component" value="Unassembled WGS sequence"/>
</dbReference>
<dbReference type="InterPro" id="IPR036396">
    <property type="entry name" value="Cyt_P450_sf"/>
</dbReference>
<dbReference type="GO" id="GO:0005506">
    <property type="term" value="F:iron ion binding"/>
    <property type="evidence" value="ECO:0007669"/>
    <property type="project" value="InterPro"/>
</dbReference>
<evidence type="ECO:0000256" key="7">
    <source>
        <dbReference type="ARBA" id="ARBA00023004"/>
    </source>
</evidence>
<proteinExistence type="inferred from homology"/>
<sequence>MSTGSIAAVLGNIACFVLKYGTIWLALYFGRYLVTLWIVDPYRSYLRFLPGPPIDGRFVDRQLWDLQNPQLTPKLHEEYEKLYGKTIKFQGMAYFDQRLMTVDPVSINYMINRASDIFQKPWQTRRFIGSALNPFAGADNQGIFTTEGEMHRKLRRVIAPAFSYQSVKNLTPLFFHKSFELRDKLRSVLAVPQTVSRPGVEVEQFPGEPSPRVRMDLHNWIGRATFDIIGVAGFGYEFHSIQEETNTFYDAYRCMFNALRQVENKLHNLGLFFPQWVANCLPDARTKEVKRCRKIIEVETRALFAKRREGIAAEKAAGATVGKDFVMLNLLLRSNEADSVYLTESEIIAQIDSIMFAGHDTTSMAIQWALWELTRYPPVQARLRAELAPLVPILKDFVPAGPSETGHKYADLTGELGDLAARLDALPYLEKFVREVLRFHPSVHSTFRVAMKDDIIPVSEPVRNQNGEISKAWVGDHKTGLSSGGIRIRKGEFIHIPIEGMHLLKSVWGEDAHDFNPDRWDSLPAKVKASPGLYANLMSFSVGPNSCPASRWALVEIKVMLAVMIASFEFTGASPMSAHNFLVGRPYERNKFEKGKIDSLGYERSC</sequence>